<dbReference type="Proteomes" id="UP001367676">
    <property type="component" value="Unassembled WGS sequence"/>
</dbReference>
<dbReference type="AlphaFoldDB" id="A0AAN9T7D9"/>
<protein>
    <submittedName>
        <fullName evidence="2">Uncharacterized protein</fullName>
    </submittedName>
</protein>
<dbReference type="EMBL" id="JBBCAQ010000037">
    <property type="protein sequence ID" value="KAK7573384.1"/>
    <property type="molecule type" value="Genomic_DNA"/>
</dbReference>
<reference evidence="2 3" key="1">
    <citation type="submission" date="2024-03" db="EMBL/GenBank/DDBJ databases">
        <title>Adaptation during the transition from Ophiocordyceps entomopathogen to insect associate is accompanied by gene loss and intensified selection.</title>
        <authorList>
            <person name="Ward C.M."/>
            <person name="Onetto C.A."/>
            <person name="Borneman A.R."/>
        </authorList>
    </citation>
    <scope>NUCLEOTIDE SEQUENCE [LARGE SCALE GENOMIC DNA]</scope>
    <source>
        <strain evidence="2">AWRI1</strain>
        <tissue evidence="2">Single Adult Female</tissue>
    </source>
</reference>
<feature type="compositionally biased region" description="Basic and acidic residues" evidence="1">
    <location>
        <begin position="44"/>
        <end position="57"/>
    </location>
</feature>
<organism evidence="2 3">
    <name type="scientific">Parthenolecanium corni</name>
    <dbReference type="NCBI Taxonomy" id="536013"/>
    <lineage>
        <taxon>Eukaryota</taxon>
        <taxon>Metazoa</taxon>
        <taxon>Ecdysozoa</taxon>
        <taxon>Arthropoda</taxon>
        <taxon>Hexapoda</taxon>
        <taxon>Insecta</taxon>
        <taxon>Pterygota</taxon>
        <taxon>Neoptera</taxon>
        <taxon>Paraneoptera</taxon>
        <taxon>Hemiptera</taxon>
        <taxon>Sternorrhyncha</taxon>
        <taxon>Coccoidea</taxon>
        <taxon>Coccidae</taxon>
        <taxon>Parthenolecanium</taxon>
    </lineage>
</organism>
<sequence length="92" mass="10551">MARRGAAQIATNFRLALFLQLCRQPSEQRRKSRATLATVLSHALADDAPKAEPRPEENENVPSSSTIRFHRKKDSAHSVKKFFSLRTQFQWD</sequence>
<feature type="region of interest" description="Disordered" evidence="1">
    <location>
        <begin position="43"/>
        <end position="76"/>
    </location>
</feature>
<name>A0AAN9T7D9_9HEMI</name>
<evidence type="ECO:0000313" key="2">
    <source>
        <dbReference type="EMBL" id="KAK7573384.1"/>
    </source>
</evidence>
<keyword evidence="3" id="KW-1185">Reference proteome</keyword>
<proteinExistence type="predicted"/>
<evidence type="ECO:0000313" key="3">
    <source>
        <dbReference type="Proteomes" id="UP001367676"/>
    </source>
</evidence>
<evidence type="ECO:0000256" key="1">
    <source>
        <dbReference type="SAM" id="MobiDB-lite"/>
    </source>
</evidence>
<comment type="caution">
    <text evidence="2">The sequence shown here is derived from an EMBL/GenBank/DDBJ whole genome shotgun (WGS) entry which is preliminary data.</text>
</comment>
<gene>
    <name evidence="2" type="ORF">V9T40_010575</name>
</gene>
<accession>A0AAN9T7D9</accession>